<dbReference type="Pfam" id="PF07715">
    <property type="entry name" value="Plug"/>
    <property type="match status" value="1"/>
</dbReference>
<evidence type="ECO:0000256" key="1">
    <source>
        <dbReference type="PROSITE-ProRule" id="PRU01360"/>
    </source>
</evidence>
<dbReference type="OrthoDB" id="9768177at2"/>
<evidence type="ECO:0000313" key="3">
    <source>
        <dbReference type="EMBL" id="RZS95782.1"/>
    </source>
</evidence>
<keyword evidence="1" id="KW-0812">Transmembrane</keyword>
<dbReference type="AlphaFoldDB" id="A0A4Q7PAJ6"/>
<dbReference type="NCBIfam" id="TIGR04057">
    <property type="entry name" value="SusC_RagA_signa"/>
    <property type="match status" value="1"/>
</dbReference>
<gene>
    <name evidence="3" type="ORF">BC751_1326</name>
</gene>
<protein>
    <submittedName>
        <fullName evidence="3">TonB-dependent SusC/RagA subfamily outer membrane receptor</fullName>
    </submittedName>
</protein>
<keyword evidence="1" id="KW-0998">Cell outer membrane</keyword>
<comment type="similarity">
    <text evidence="1">Belongs to the TonB-dependent receptor family.</text>
</comment>
<dbReference type="InterPro" id="IPR012910">
    <property type="entry name" value="Plug_dom"/>
</dbReference>
<keyword evidence="3" id="KW-0675">Receptor</keyword>
<keyword evidence="4" id="KW-1185">Reference proteome</keyword>
<evidence type="ECO:0000313" key="4">
    <source>
        <dbReference type="Proteomes" id="UP000292209"/>
    </source>
</evidence>
<sequence>MGAPKEELLLIKLRPQDLSLSEVEIVSTGYQQLPKERATESFVQVENELISRRITTNLIDRLEDITPGLRFNRTGTDPINIRGRDTLFANNRPLVIIDNFPYDGPLENINPNDVESITVLRDAAAASIWGARAGNGVIVINTKRGGFNTPVTVSITSNISTTDRQDAFYRPLMGTQDYISIERDLFNRGFYAGTENSIVRAPLSPVIETLIDARDGRITQQQADNIIEGFSMMDVRNDQCCPK</sequence>
<dbReference type="Proteomes" id="UP000292209">
    <property type="component" value="Unassembled WGS sequence"/>
</dbReference>
<keyword evidence="1" id="KW-1134">Transmembrane beta strand</keyword>
<keyword evidence="1" id="KW-0813">Transport</keyword>
<proteinExistence type="inferred from homology"/>
<feature type="domain" description="TonB-dependent receptor plug" evidence="2">
    <location>
        <begin position="36"/>
        <end position="137"/>
    </location>
</feature>
<comment type="caution">
    <text evidence="3">The sequence shown here is derived from an EMBL/GenBank/DDBJ whole genome shotgun (WGS) entry which is preliminary data.</text>
</comment>
<name>A0A4Q7PAJ6_9BACT</name>
<dbReference type="EMBL" id="SGXG01000001">
    <property type="protein sequence ID" value="RZS95782.1"/>
    <property type="molecule type" value="Genomic_DNA"/>
</dbReference>
<dbReference type="PROSITE" id="PS52016">
    <property type="entry name" value="TONB_DEPENDENT_REC_3"/>
    <property type="match status" value="1"/>
</dbReference>
<dbReference type="SUPFAM" id="SSF56935">
    <property type="entry name" value="Porins"/>
    <property type="match status" value="1"/>
</dbReference>
<accession>A0A4Q7PAJ6</accession>
<dbReference type="InterPro" id="IPR039426">
    <property type="entry name" value="TonB-dep_rcpt-like"/>
</dbReference>
<dbReference type="InterPro" id="IPR037066">
    <property type="entry name" value="Plug_dom_sf"/>
</dbReference>
<reference evidence="3 4" key="1">
    <citation type="submission" date="2019-02" db="EMBL/GenBank/DDBJ databases">
        <title>Genomic Encyclopedia of Archaeal and Bacterial Type Strains, Phase II (KMG-II): from individual species to whole genera.</title>
        <authorList>
            <person name="Goeker M."/>
        </authorList>
    </citation>
    <scope>NUCLEOTIDE SEQUENCE [LARGE SCALE GENOMIC DNA]</scope>
    <source>
        <strain evidence="3 4">DSM 21411</strain>
    </source>
</reference>
<evidence type="ECO:0000259" key="2">
    <source>
        <dbReference type="Pfam" id="PF07715"/>
    </source>
</evidence>
<dbReference type="InterPro" id="IPR023997">
    <property type="entry name" value="TonB-dep_OMP_SusC/RagA_CS"/>
</dbReference>
<dbReference type="RefSeq" id="WP_130274831.1">
    <property type="nucleotide sequence ID" value="NZ_SGXG01000001.1"/>
</dbReference>
<organism evidence="3 4">
    <name type="scientific">Cecembia calidifontis</name>
    <dbReference type="NCBI Taxonomy" id="1187080"/>
    <lineage>
        <taxon>Bacteria</taxon>
        <taxon>Pseudomonadati</taxon>
        <taxon>Bacteroidota</taxon>
        <taxon>Cytophagia</taxon>
        <taxon>Cytophagales</taxon>
        <taxon>Cyclobacteriaceae</taxon>
        <taxon>Cecembia</taxon>
    </lineage>
</organism>
<dbReference type="GO" id="GO:0009279">
    <property type="term" value="C:cell outer membrane"/>
    <property type="evidence" value="ECO:0007669"/>
    <property type="project" value="UniProtKB-SubCell"/>
</dbReference>
<comment type="subcellular location">
    <subcellularLocation>
        <location evidence="1">Cell outer membrane</location>
        <topology evidence="1">Multi-pass membrane protein</topology>
    </subcellularLocation>
</comment>
<dbReference type="Gene3D" id="2.170.130.10">
    <property type="entry name" value="TonB-dependent receptor, plug domain"/>
    <property type="match status" value="1"/>
</dbReference>
<keyword evidence="1" id="KW-0472">Membrane</keyword>